<evidence type="ECO:0000313" key="3">
    <source>
        <dbReference type="Proteomes" id="UP000198859"/>
    </source>
</evidence>
<feature type="region of interest" description="Disordered" evidence="1">
    <location>
        <begin position="1"/>
        <end position="40"/>
    </location>
</feature>
<dbReference type="Proteomes" id="UP000198859">
    <property type="component" value="Chromosome I"/>
</dbReference>
<sequence length="126" mass="12371">MSDPEQLGGPAEGETPSAAGGAHAADPVTPPAAAPQAPAEGVDRVAEAVLAVPGVVGLHAGSFGEVATYLVGRSVAGIRERGDVTEVHVTVRMGSVLLDVADQVRAAVAAVTAGEVEVVVEDVTAA</sequence>
<accession>A0A1H1SRM9</accession>
<gene>
    <name evidence="2" type="ORF">SAMN04488570_2027</name>
</gene>
<dbReference type="EMBL" id="LT629757">
    <property type="protein sequence ID" value="SDS50503.1"/>
    <property type="molecule type" value="Genomic_DNA"/>
</dbReference>
<dbReference type="RefSeq" id="WP_231916816.1">
    <property type="nucleotide sequence ID" value="NZ_LT629757.1"/>
</dbReference>
<organism evidence="2 3">
    <name type="scientific">Nocardioides scoriae</name>
    <dbReference type="NCBI Taxonomy" id="642780"/>
    <lineage>
        <taxon>Bacteria</taxon>
        <taxon>Bacillati</taxon>
        <taxon>Actinomycetota</taxon>
        <taxon>Actinomycetes</taxon>
        <taxon>Propionibacteriales</taxon>
        <taxon>Nocardioidaceae</taxon>
        <taxon>Nocardioides</taxon>
    </lineage>
</organism>
<keyword evidence="3" id="KW-1185">Reference proteome</keyword>
<proteinExistence type="predicted"/>
<dbReference type="AlphaFoldDB" id="A0A1H1SRM9"/>
<protein>
    <recommendedName>
        <fullName evidence="4">Asp23 family, cell envelope-related function</fullName>
    </recommendedName>
</protein>
<evidence type="ECO:0008006" key="4">
    <source>
        <dbReference type="Google" id="ProtNLM"/>
    </source>
</evidence>
<dbReference type="STRING" id="642780.SAMN04488570_2027"/>
<evidence type="ECO:0000313" key="2">
    <source>
        <dbReference type="EMBL" id="SDS50503.1"/>
    </source>
</evidence>
<reference evidence="3" key="1">
    <citation type="submission" date="2016-10" db="EMBL/GenBank/DDBJ databases">
        <authorList>
            <person name="Varghese N."/>
            <person name="Submissions S."/>
        </authorList>
    </citation>
    <scope>NUCLEOTIDE SEQUENCE [LARGE SCALE GENOMIC DNA]</scope>
    <source>
        <strain evidence="3">DSM 22127</strain>
    </source>
</reference>
<evidence type="ECO:0000256" key="1">
    <source>
        <dbReference type="SAM" id="MobiDB-lite"/>
    </source>
</evidence>
<name>A0A1H1SRM9_9ACTN</name>